<dbReference type="InterPro" id="IPR024344">
    <property type="entry name" value="MDMPI_metal-binding"/>
</dbReference>
<dbReference type="InterPro" id="IPR017517">
    <property type="entry name" value="Maleyloyr_isom"/>
</dbReference>
<dbReference type="RefSeq" id="WP_378071809.1">
    <property type="nucleotide sequence ID" value="NZ_JBHSBL010000026.1"/>
</dbReference>
<dbReference type="Pfam" id="PF11716">
    <property type="entry name" value="MDMPI_N"/>
    <property type="match status" value="1"/>
</dbReference>
<accession>A0ABV8J2X2</accession>
<dbReference type="InterPro" id="IPR034660">
    <property type="entry name" value="DinB/YfiT-like"/>
</dbReference>
<gene>
    <name evidence="2" type="ORF">ACFO0C_38905</name>
</gene>
<dbReference type="GO" id="GO:0016853">
    <property type="term" value="F:isomerase activity"/>
    <property type="evidence" value="ECO:0007669"/>
    <property type="project" value="UniProtKB-KW"/>
</dbReference>
<keyword evidence="3" id="KW-1185">Reference proteome</keyword>
<dbReference type="Proteomes" id="UP001595867">
    <property type="component" value="Unassembled WGS sequence"/>
</dbReference>
<dbReference type="NCBIfam" id="TIGR03083">
    <property type="entry name" value="maleylpyruvate isomerase family mycothiol-dependent enzyme"/>
    <property type="match status" value="1"/>
</dbReference>
<evidence type="ECO:0000313" key="3">
    <source>
        <dbReference type="Proteomes" id="UP001595867"/>
    </source>
</evidence>
<name>A0ABV8J2X2_9ACTN</name>
<organism evidence="2 3">
    <name type="scientific">Actinoplanes subglobosus</name>
    <dbReference type="NCBI Taxonomy" id="1547892"/>
    <lineage>
        <taxon>Bacteria</taxon>
        <taxon>Bacillati</taxon>
        <taxon>Actinomycetota</taxon>
        <taxon>Actinomycetes</taxon>
        <taxon>Micromonosporales</taxon>
        <taxon>Micromonosporaceae</taxon>
        <taxon>Actinoplanes</taxon>
    </lineage>
</organism>
<comment type="caution">
    <text evidence="2">The sequence shown here is derived from an EMBL/GenBank/DDBJ whole genome shotgun (WGS) entry which is preliminary data.</text>
</comment>
<keyword evidence="2" id="KW-0413">Isomerase</keyword>
<evidence type="ECO:0000259" key="1">
    <source>
        <dbReference type="Pfam" id="PF11716"/>
    </source>
</evidence>
<dbReference type="EMBL" id="JBHSBL010000026">
    <property type="protein sequence ID" value="MFC4070934.1"/>
    <property type="molecule type" value="Genomic_DNA"/>
</dbReference>
<feature type="domain" description="Mycothiol-dependent maleylpyruvate isomerase metal-binding" evidence="1">
    <location>
        <begin position="9"/>
        <end position="99"/>
    </location>
</feature>
<reference evidence="3" key="1">
    <citation type="journal article" date="2019" name="Int. J. Syst. Evol. Microbiol.">
        <title>The Global Catalogue of Microorganisms (GCM) 10K type strain sequencing project: providing services to taxonomists for standard genome sequencing and annotation.</title>
        <authorList>
            <consortium name="The Broad Institute Genomics Platform"/>
            <consortium name="The Broad Institute Genome Sequencing Center for Infectious Disease"/>
            <person name="Wu L."/>
            <person name="Ma J."/>
        </authorList>
    </citation>
    <scope>NUCLEOTIDE SEQUENCE [LARGE SCALE GENOMIC DNA]</scope>
    <source>
        <strain evidence="3">TBRC 5832</strain>
    </source>
</reference>
<proteinExistence type="predicted"/>
<dbReference type="Gene3D" id="1.20.120.450">
    <property type="entry name" value="dinb family like domain"/>
    <property type="match status" value="1"/>
</dbReference>
<protein>
    <submittedName>
        <fullName evidence="2">Maleylpyruvate isomerase family mycothiol-dependent enzyme</fullName>
    </submittedName>
</protein>
<sequence>MNPWPEIHRQRIAVADLLDGLRADQWEQPSLCDGWTVRDVAGHLTLQQIGLRELADMLRHWRGGMNPTIHDAARRRAAAWTPERLVADIRDTAALRRRNIGVTPMETLIDLLVHAQDIALPLGLVHPMPPEAAAAATRRTLTMRFPPPPPSVRLMAGVRLTATDLSWSFGDGPEARGPIDALLLTVTGRAVALPRLTGPGAEILATRLAGR</sequence>
<evidence type="ECO:0000313" key="2">
    <source>
        <dbReference type="EMBL" id="MFC4070934.1"/>
    </source>
</evidence>
<dbReference type="SUPFAM" id="SSF109854">
    <property type="entry name" value="DinB/YfiT-like putative metalloenzymes"/>
    <property type="match status" value="1"/>
</dbReference>